<dbReference type="GO" id="GO:0000932">
    <property type="term" value="C:P-body"/>
    <property type="evidence" value="ECO:0007669"/>
    <property type="project" value="TreeGrafter"/>
</dbReference>
<dbReference type="PANTHER" id="PTHR45774">
    <property type="entry name" value="BTB/POZ DOMAIN-CONTAINING"/>
    <property type="match status" value="1"/>
</dbReference>
<evidence type="ECO:0000259" key="1">
    <source>
        <dbReference type="PROSITE" id="PS50097"/>
    </source>
</evidence>
<dbReference type="OMA" id="WVESTHF"/>
<dbReference type="SMART" id="SM00225">
    <property type="entry name" value="BTB"/>
    <property type="match status" value="1"/>
</dbReference>
<keyword evidence="2" id="KW-1185">Reference proteome</keyword>
<dbReference type="GO" id="GO:0022008">
    <property type="term" value="P:neurogenesis"/>
    <property type="evidence" value="ECO:0007669"/>
    <property type="project" value="TreeGrafter"/>
</dbReference>
<dbReference type="Proteomes" id="UP000085678">
    <property type="component" value="Unplaced"/>
</dbReference>
<evidence type="ECO:0000313" key="3">
    <source>
        <dbReference type="RefSeq" id="XP_023931637.1"/>
    </source>
</evidence>
<dbReference type="PANTHER" id="PTHR45774:SF3">
    <property type="entry name" value="BTB (POZ) DOMAIN-CONTAINING 2B-RELATED"/>
    <property type="match status" value="1"/>
</dbReference>
<dbReference type="InParanoid" id="A0A2R2MNL5"/>
<dbReference type="InterPro" id="IPR011705">
    <property type="entry name" value="BACK"/>
</dbReference>
<dbReference type="GeneID" id="106152209"/>
<sequence>MGAVEDSKARTYPDWQSKKTLAETNRYMLENEVATDVRFIVGKEMERIPAHRYMLVSRSSVFYAMFYGVLAEKNEVVIPDIAPDVFRMLLRFLYLEEVNITPNNVLEIRYAALKYLVPALAERCREFLVENLDVENVFTVLNHAVDILDLDLTDQCLAFIAPSVEDVLNGENFLTISRSALAVLLNCDALCSGEDVLIQACERWANFVCKERGIAYPTGQQQREALGECFRLIRNTYSKQQTLGVATNPLYTQCIDHTRNRP</sequence>
<dbReference type="AlphaFoldDB" id="A0A2R2MNL5"/>
<evidence type="ECO:0000313" key="2">
    <source>
        <dbReference type="Proteomes" id="UP000085678"/>
    </source>
</evidence>
<dbReference type="InterPro" id="IPR011333">
    <property type="entry name" value="SKP1/BTB/POZ_sf"/>
</dbReference>
<dbReference type="KEGG" id="lak:106152209"/>
<reference evidence="3" key="1">
    <citation type="submission" date="2025-08" db="UniProtKB">
        <authorList>
            <consortium name="RefSeq"/>
        </authorList>
    </citation>
    <scope>IDENTIFICATION</scope>
    <source>
        <tissue evidence="3">Gonads</tissue>
    </source>
</reference>
<dbReference type="Gene3D" id="1.25.40.420">
    <property type="match status" value="1"/>
</dbReference>
<organism evidence="2 3">
    <name type="scientific">Lingula anatina</name>
    <name type="common">Brachiopod</name>
    <name type="synonym">Lingula unguis</name>
    <dbReference type="NCBI Taxonomy" id="7574"/>
    <lineage>
        <taxon>Eukaryota</taxon>
        <taxon>Metazoa</taxon>
        <taxon>Spiralia</taxon>
        <taxon>Lophotrochozoa</taxon>
        <taxon>Brachiopoda</taxon>
        <taxon>Linguliformea</taxon>
        <taxon>Lingulata</taxon>
        <taxon>Lingulida</taxon>
        <taxon>Linguloidea</taxon>
        <taxon>Lingulidae</taxon>
        <taxon>Lingula</taxon>
    </lineage>
</organism>
<proteinExistence type="predicted"/>
<protein>
    <submittedName>
        <fullName evidence="3">BTB/POZ domain-containing protein 6-like</fullName>
    </submittedName>
</protein>
<name>A0A2R2MNL5_LINAN</name>
<gene>
    <name evidence="3" type="primary">LOC106152209</name>
</gene>
<dbReference type="InterPro" id="IPR000210">
    <property type="entry name" value="BTB/POZ_dom"/>
</dbReference>
<dbReference type="RefSeq" id="XP_023931637.1">
    <property type="nucleotide sequence ID" value="XM_024075869.1"/>
</dbReference>
<dbReference type="Pfam" id="PF07707">
    <property type="entry name" value="BACK"/>
    <property type="match status" value="1"/>
</dbReference>
<feature type="domain" description="BTB" evidence="1">
    <location>
        <begin position="35"/>
        <end position="102"/>
    </location>
</feature>
<dbReference type="PROSITE" id="PS50097">
    <property type="entry name" value="BTB"/>
    <property type="match status" value="1"/>
</dbReference>
<dbReference type="OrthoDB" id="9979965at2759"/>
<dbReference type="SUPFAM" id="SSF54695">
    <property type="entry name" value="POZ domain"/>
    <property type="match status" value="1"/>
</dbReference>
<dbReference type="GO" id="GO:0005829">
    <property type="term" value="C:cytosol"/>
    <property type="evidence" value="ECO:0007669"/>
    <property type="project" value="TreeGrafter"/>
</dbReference>
<accession>A0A2R2MNL5</accession>
<dbReference type="STRING" id="7574.A0A2R2MNL5"/>
<dbReference type="Gene3D" id="3.30.710.10">
    <property type="entry name" value="Potassium Channel Kv1.1, Chain A"/>
    <property type="match status" value="1"/>
</dbReference>
<dbReference type="Pfam" id="PF00651">
    <property type="entry name" value="BTB"/>
    <property type="match status" value="1"/>
</dbReference>